<protein>
    <submittedName>
        <fullName evidence="2">Uncharacterized protein</fullName>
    </submittedName>
</protein>
<accession>A0A975BC26</accession>
<evidence type="ECO:0000256" key="1">
    <source>
        <dbReference type="SAM" id="MobiDB-lite"/>
    </source>
</evidence>
<feature type="region of interest" description="Disordered" evidence="1">
    <location>
        <begin position="1"/>
        <end position="32"/>
    </location>
</feature>
<name>A0A975BC26_9BACT</name>
<keyword evidence="3" id="KW-1185">Reference proteome</keyword>
<dbReference type="Proteomes" id="UP000663720">
    <property type="component" value="Chromosome"/>
</dbReference>
<dbReference type="RefSeq" id="WP_207688507.1">
    <property type="nucleotide sequence ID" value="NZ_CP061799.1"/>
</dbReference>
<evidence type="ECO:0000313" key="3">
    <source>
        <dbReference type="Proteomes" id="UP000663720"/>
    </source>
</evidence>
<gene>
    <name evidence="2" type="ORF">dnl_49740</name>
</gene>
<dbReference type="AlphaFoldDB" id="A0A975BC26"/>
<dbReference type="KEGG" id="dli:dnl_49740"/>
<proteinExistence type="predicted"/>
<reference evidence="2" key="1">
    <citation type="journal article" date="2021" name="Microb. Physiol.">
        <title>Proteogenomic Insights into the Physiology of Marine, Sulfate-Reducing, Filamentous Desulfonema limicola and Desulfonema magnum.</title>
        <authorList>
            <person name="Schnaars V."/>
            <person name="Wohlbrand L."/>
            <person name="Scheve S."/>
            <person name="Hinrichs C."/>
            <person name="Reinhardt R."/>
            <person name="Rabus R."/>
        </authorList>
    </citation>
    <scope>NUCLEOTIDE SEQUENCE</scope>
    <source>
        <strain evidence="2">5ac10</strain>
    </source>
</reference>
<sequence>MKNKGKFKNREFEAAQENTKGGGRRLKKQDSRETHSLIEGIITASDWDNDGNVIEIRLQTTDEDEYLIVNGELFTGLIRKYVLVSGIIKIQRNGSKTIHIKKCTILESQQDGELVIENMT</sequence>
<evidence type="ECO:0000313" key="2">
    <source>
        <dbReference type="EMBL" id="QTA82596.1"/>
    </source>
</evidence>
<organism evidence="2 3">
    <name type="scientific">Desulfonema limicola</name>
    <dbReference type="NCBI Taxonomy" id="45656"/>
    <lineage>
        <taxon>Bacteria</taxon>
        <taxon>Pseudomonadati</taxon>
        <taxon>Thermodesulfobacteriota</taxon>
        <taxon>Desulfobacteria</taxon>
        <taxon>Desulfobacterales</taxon>
        <taxon>Desulfococcaceae</taxon>
        <taxon>Desulfonema</taxon>
    </lineage>
</organism>
<dbReference type="EMBL" id="CP061799">
    <property type="protein sequence ID" value="QTA82596.1"/>
    <property type="molecule type" value="Genomic_DNA"/>
</dbReference>